<gene>
    <name evidence="1" type="ORF">N865_04850</name>
</gene>
<organism evidence="1 2">
    <name type="scientific">Intrasporangium oryzae NRRL B-24470</name>
    <dbReference type="NCBI Taxonomy" id="1386089"/>
    <lineage>
        <taxon>Bacteria</taxon>
        <taxon>Bacillati</taxon>
        <taxon>Actinomycetota</taxon>
        <taxon>Actinomycetes</taxon>
        <taxon>Micrococcales</taxon>
        <taxon>Intrasporangiaceae</taxon>
        <taxon>Intrasporangium</taxon>
    </lineage>
</organism>
<dbReference type="STRING" id="1386089.N865_04850"/>
<dbReference type="eggNOG" id="ENOG5033D80">
    <property type="taxonomic scope" value="Bacteria"/>
</dbReference>
<keyword evidence="2" id="KW-1185">Reference proteome</keyword>
<dbReference type="AlphaFoldDB" id="W9G887"/>
<dbReference type="EMBL" id="AWSA01000010">
    <property type="protein sequence ID" value="EWT02426.1"/>
    <property type="molecule type" value="Genomic_DNA"/>
</dbReference>
<sequence>MRYEFVLAERIPETARAAFPELEKSDVLVAQTGTVLYGPVTDQPHLHGLLDRFQDLGLTVVEMRQLPD</sequence>
<protein>
    <submittedName>
        <fullName evidence="1">Uncharacterized protein</fullName>
    </submittedName>
</protein>
<accession>W9G887</accession>
<dbReference type="Proteomes" id="UP000019489">
    <property type="component" value="Unassembled WGS sequence"/>
</dbReference>
<evidence type="ECO:0000313" key="1">
    <source>
        <dbReference type="EMBL" id="EWT02426.1"/>
    </source>
</evidence>
<evidence type="ECO:0000313" key="2">
    <source>
        <dbReference type="Proteomes" id="UP000019489"/>
    </source>
</evidence>
<dbReference type="OrthoDB" id="4828421at2"/>
<name>W9G887_9MICO</name>
<comment type="caution">
    <text evidence="1">The sequence shown here is derived from an EMBL/GenBank/DDBJ whole genome shotgun (WGS) entry which is preliminary data.</text>
</comment>
<reference evidence="1 2" key="1">
    <citation type="submission" date="2013-08" db="EMBL/GenBank/DDBJ databases">
        <title>Intrasporangium oryzae NRRL B-24470.</title>
        <authorList>
            <person name="Liu H."/>
            <person name="Wang G."/>
        </authorList>
    </citation>
    <scope>NUCLEOTIDE SEQUENCE [LARGE SCALE GENOMIC DNA]</scope>
    <source>
        <strain evidence="1 2">NRRL B-24470</strain>
    </source>
</reference>
<proteinExistence type="predicted"/>